<evidence type="ECO:0000313" key="4">
    <source>
        <dbReference type="Proteomes" id="UP000664859"/>
    </source>
</evidence>
<keyword evidence="1" id="KW-0812">Transmembrane</keyword>
<feature type="signal peptide" evidence="2">
    <location>
        <begin position="1"/>
        <end position="23"/>
    </location>
</feature>
<dbReference type="AlphaFoldDB" id="A0A836C7J9"/>
<keyword evidence="1" id="KW-0472">Membrane</keyword>
<evidence type="ECO:0000256" key="1">
    <source>
        <dbReference type="SAM" id="Phobius"/>
    </source>
</evidence>
<keyword evidence="1" id="KW-1133">Transmembrane helix</keyword>
<dbReference type="EMBL" id="JAFCMP010000547">
    <property type="protein sequence ID" value="KAG5175599.1"/>
    <property type="molecule type" value="Genomic_DNA"/>
</dbReference>
<name>A0A836C7J9_9STRA</name>
<organism evidence="3 4">
    <name type="scientific">Tribonema minus</name>
    <dbReference type="NCBI Taxonomy" id="303371"/>
    <lineage>
        <taxon>Eukaryota</taxon>
        <taxon>Sar</taxon>
        <taxon>Stramenopiles</taxon>
        <taxon>Ochrophyta</taxon>
        <taxon>PX clade</taxon>
        <taxon>Xanthophyceae</taxon>
        <taxon>Tribonematales</taxon>
        <taxon>Tribonemataceae</taxon>
        <taxon>Tribonema</taxon>
    </lineage>
</organism>
<evidence type="ECO:0000313" key="3">
    <source>
        <dbReference type="EMBL" id="KAG5175599.1"/>
    </source>
</evidence>
<protein>
    <submittedName>
        <fullName evidence="3">Uncharacterized protein</fullName>
    </submittedName>
</protein>
<accession>A0A836C7J9</accession>
<feature type="transmembrane region" description="Helical" evidence="1">
    <location>
        <begin position="84"/>
        <end position="103"/>
    </location>
</feature>
<dbReference type="Proteomes" id="UP000664859">
    <property type="component" value="Unassembled WGS sequence"/>
</dbReference>
<proteinExistence type="predicted"/>
<comment type="caution">
    <text evidence="3">The sequence shown here is derived from an EMBL/GenBank/DDBJ whole genome shotgun (WGS) entry which is preliminary data.</text>
</comment>
<keyword evidence="4" id="KW-1185">Reference proteome</keyword>
<keyword evidence="2" id="KW-0732">Signal</keyword>
<sequence length="108" mass="11935">MREISAALLLVVMLATAPKVVVAAGESAGTDRFSPEGLRLEARKRNLKAALRYDPVTMADKIDVVDQKVDVLDKKMDEMCMLQMIHMGATGLMLLSMAFDMYVKQMGK</sequence>
<reference evidence="3" key="1">
    <citation type="submission" date="2021-02" db="EMBL/GenBank/DDBJ databases">
        <title>First Annotated Genome of the Yellow-green Alga Tribonema minus.</title>
        <authorList>
            <person name="Mahan K.M."/>
        </authorList>
    </citation>
    <scope>NUCLEOTIDE SEQUENCE</scope>
    <source>
        <strain evidence="3">UTEX B ZZ1240</strain>
    </source>
</reference>
<feature type="chain" id="PRO_5032860914" evidence="2">
    <location>
        <begin position="24"/>
        <end position="108"/>
    </location>
</feature>
<evidence type="ECO:0000256" key="2">
    <source>
        <dbReference type="SAM" id="SignalP"/>
    </source>
</evidence>
<gene>
    <name evidence="3" type="ORF">JKP88DRAFT_347200</name>
</gene>